<comment type="similarity">
    <text evidence="1">Belongs to the AHA1 family.</text>
</comment>
<reference evidence="4" key="1">
    <citation type="submission" date="2016-11" db="EMBL/GenBank/DDBJ databases">
        <authorList>
            <person name="Varghese N."/>
            <person name="Submissions S."/>
        </authorList>
    </citation>
    <scope>NUCLEOTIDE SEQUENCE [LARGE SCALE GENOMIC DNA]</scope>
    <source>
        <strain evidence="4">DSM 19055</strain>
    </source>
</reference>
<dbReference type="CDD" id="cd07814">
    <property type="entry name" value="SRPBCC_CalC_Aha1-like"/>
    <property type="match status" value="1"/>
</dbReference>
<name>A0A1M5KB65_9FLAO</name>
<dbReference type="Gene3D" id="3.30.530.20">
    <property type="match status" value="1"/>
</dbReference>
<evidence type="ECO:0000259" key="2">
    <source>
        <dbReference type="Pfam" id="PF08327"/>
    </source>
</evidence>
<organism evidence="3 4">
    <name type="scientific">Chryseobacterium oranimense</name>
    <dbReference type="NCBI Taxonomy" id="421058"/>
    <lineage>
        <taxon>Bacteria</taxon>
        <taxon>Pseudomonadati</taxon>
        <taxon>Bacteroidota</taxon>
        <taxon>Flavobacteriia</taxon>
        <taxon>Flavobacteriales</taxon>
        <taxon>Weeksellaceae</taxon>
        <taxon>Chryseobacterium group</taxon>
        <taxon>Chryseobacterium</taxon>
    </lineage>
</organism>
<dbReference type="AlphaFoldDB" id="A0A1M5KB65"/>
<proteinExistence type="inferred from homology"/>
<dbReference type="EMBL" id="FQWT01000001">
    <property type="protein sequence ID" value="SHG49719.1"/>
    <property type="molecule type" value="Genomic_DNA"/>
</dbReference>
<dbReference type="InterPro" id="IPR013538">
    <property type="entry name" value="ASHA1/2-like_C"/>
</dbReference>
<evidence type="ECO:0000313" key="3">
    <source>
        <dbReference type="EMBL" id="SHG49719.1"/>
    </source>
</evidence>
<dbReference type="Pfam" id="PF08327">
    <property type="entry name" value="AHSA1"/>
    <property type="match status" value="1"/>
</dbReference>
<protein>
    <submittedName>
        <fullName evidence="3">Uncharacterized conserved protein YndB, AHSA1/START domain</fullName>
    </submittedName>
</protein>
<keyword evidence="4" id="KW-1185">Reference proteome</keyword>
<dbReference type="InterPro" id="IPR023393">
    <property type="entry name" value="START-like_dom_sf"/>
</dbReference>
<evidence type="ECO:0000313" key="4">
    <source>
        <dbReference type="Proteomes" id="UP000184047"/>
    </source>
</evidence>
<gene>
    <name evidence="3" type="ORF">SAMN05421866_0628</name>
</gene>
<dbReference type="RefSeq" id="WP_073060106.1">
    <property type="nucleotide sequence ID" value="NZ_FQWT01000001.1"/>
</dbReference>
<dbReference type="STRING" id="421058.SAMN05421866_0628"/>
<accession>A0A1M5KB65</accession>
<sequence>MENYNNTIELDAHPESIFSALTNGIPFWWTEMFEGSSNEQDKSFTVRFGEQIFKKFKVQELIPGKKAVWYVEDSLLNVPGLKNQKEWIGTTIIWEITESKSRTELHLTHVGLRPDIECYDICTDGWKQFTASLKLYLETGRGKPF</sequence>
<dbReference type="OrthoDB" id="287565at2"/>
<dbReference type="Proteomes" id="UP000184047">
    <property type="component" value="Unassembled WGS sequence"/>
</dbReference>
<feature type="domain" description="Activator of Hsp90 ATPase homologue 1/2-like C-terminal" evidence="2">
    <location>
        <begin position="11"/>
        <end position="138"/>
    </location>
</feature>
<dbReference type="SUPFAM" id="SSF55961">
    <property type="entry name" value="Bet v1-like"/>
    <property type="match status" value="1"/>
</dbReference>
<evidence type="ECO:0000256" key="1">
    <source>
        <dbReference type="ARBA" id="ARBA00006817"/>
    </source>
</evidence>
<dbReference type="eggNOG" id="COG3832">
    <property type="taxonomic scope" value="Bacteria"/>
</dbReference>